<feature type="signal peptide" evidence="1">
    <location>
        <begin position="1"/>
        <end position="21"/>
    </location>
</feature>
<evidence type="ECO:0000256" key="1">
    <source>
        <dbReference type="SAM" id="SignalP"/>
    </source>
</evidence>
<evidence type="ECO:0000313" key="3">
    <source>
        <dbReference type="Proteomes" id="UP000220251"/>
    </source>
</evidence>
<feature type="chain" id="PRO_5005217782" evidence="1">
    <location>
        <begin position="22"/>
        <end position="583"/>
    </location>
</feature>
<sequence length="583" mass="64559">MKRSLLSLAAAGVLFVSSVAADDSAPPDDSAASRRVAAHLFIKDYQTAFQEAKWAYEANPGSRTAIEDLIVASFYTGQESYGLTLFENYRSRFGIDPEHTDFLEEVAFGVIRMGMNSCTPALRLFSALAAFHANDARGVAILQKGLKDQSALVRSASIKLAAKLRDKTLQQEMLSIIAKERLYDLKLDAIRAAGSMKIVEAKELLINIITSDREGDEAKAAAIEAYVNMDRSLRSEDLRRMAKSQRVGFRTLSAVAIEHLDLVEEIDILVDHLSDTHRDVRRYALIALGRMMDKREFPKEAVRKKLTPLLNEKDISTRINALWLMTLIDPPAAEKLFLQCLESPLVEVRVKTASAISSTGVPGMELMKKAFRKSRCPYVRLNLAVGMVQLGIEDEEALTTIKEALAGDERLAVVSDILGDAIAPSKLSFSGDVLITPEAVNQIVRLELINLLAVKGDPETQTMLRTFLTERRWGITGVASALLMTEGDDEAKESVKKLLDDPDKKVRVQAAVVLASWRDRGRALEILEEAYEGVDRDLKIKVLESIGHIGNKKQLPFLAEKLNEPYPTLRLAASLAIIQTIYH</sequence>
<gene>
    <name evidence="2" type="ORF">ELAC_0624</name>
</gene>
<dbReference type="OrthoDB" id="19116at2"/>
<accession>A0A0H5DPP0</accession>
<dbReference type="SUPFAM" id="SSF48371">
    <property type="entry name" value="ARM repeat"/>
    <property type="match status" value="1"/>
</dbReference>
<keyword evidence="1" id="KW-0732">Signal</keyword>
<dbReference type="Gene3D" id="1.25.10.10">
    <property type="entry name" value="Leucine-rich Repeat Variant"/>
    <property type="match status" value="2"/>
</dbReference>
<dbReference type="InterPro" id="IPR011989">
    <property type="entry name" value="ARM-like"/>
</dbReference>
<organism evidence="2 3">
    <name type="scientific">Estrella lausannensis</name>
    <dbReference type="NCBI Taxonomy" id="483423"/>
    <lineage>
        <taxon>Bacteria</taxon>
        <taxon>Pseudomonadati</taxon>
        <taxon>Chlamydiota</taxon>
        <taxon>Chlamydiia</taxon>
        <taxon>Parachlamydiales</taxon>
        <taxon>Candidatus Criblamydiaceae</taxon>
        <taxon>Estrella</taxon>
    </lineage>
</organism>
<proteinExistence type="predicted"/>
<name>A0A0H5DPP0_9BACT</name>
<dbReference type="Proteomes" id="UP000220251">
    <property type="component" value="Unassembled WGS sequence"/>
</dbReference>
<dbReference type="AlphaFoldDB" id="A0A0H5DPP0"/>
<dbReference type="InterPro" id="IPR016024">
    <property type="entry name" value="ARM-type_fold"/>
</dbReference>
<dbReference type="RefSeq" id="WP_098037838.1">
    <property type="nucleotide sequence ID" value="NZ_CWGJ01000011.1"/>
</dbReference>
<protein>
    <submittedName>
        <fullName evidence="2">Putative secreted protein</fullName>
    </submittedName>
</protein>
<dbReference type="EMBL" id="CWGJ01000011">
    <property type="protein sequence ID" value="CRX37978.1"/>
    <property type="molecule type" value="Genomic_DNA"/>
</dbReference>
<keyword evidence="3" id="KW-1185">Reference proteome</keyword>
<evidence type="ECO:0000313" key="2">
    <source>
        <dbReference type="EMBL" id="CRX37978.1"/>
    </source>
</evidence>
<reference evidence="3" key="1">
    <citation type="submission" date="2015-06" db="EMBL/GenBank/DDBJ databases">
        <authorList>
            <person name="Bertelli C."/>
        </authorList>
    </citation>
    <scope>NUCLEOTIDE SEQUENCE [LARGE SCALE GENOMIC DNA]</scope>
    <source>
        <strain evidence="3">CRIB-30</strain>
    </source>
</reference>
<dbReference type="Pfam" id="PF13646">
    <property type="entry name" value="HEAT_2"/>
    <property type="match status" value="1"/>
</dbReference>